<feature type="transmembrane region" description="Helical" evidence="7">
    <location>
        <begin position="274"/>
        <end position="295"/>
    </location>
</feature>
<feature type="compositionally biased region" description="Polar residues" evidence="6">
    <location>
        <begin position="462"/>
        <end position="471"/>
    </location>
</feature>
<evidence type="ECO:0000313" key="9">
    <source>
        <dbReference type="Proteomes" id="UP000722485"/>
    </source>
</evidence>
<feature type="transmembrane region" description="Helical" evidence="7">
    <location>
        <begin position="413"/>
        <end position="434"/>
    </location>
</feature>
<comment type="subcellular location">
    <subcellularLocation>
        <location evidence="1">Membrane</location>
        <topology evidence="1">Multi-pass membrane protein</topology>
    </subcellularLocation>
</comment>
<dbReference type="Pfam" id="PF07690">
    <property type="entry name" value="MFS_1"/>
    <property type="match status" value="1"/>
</dbReference>
<proteinExistence type="predicted"/>
<dbReference type="GO" id="GO:0022857">
    <property type="term" value="F:transmembrane transporter activity"/>
    <property type="evidence" value="ECO:0007669"/>
    <property type="project" value="InterPro"/>
</dbReference>
<feature type="transmembrane region" description="Helical" evidence="7">
    <location>
        <begin position="380"/>
        <end position="401"/>
    </location>
</feature>
<evidence type="ECO:0000256" key="3">
    <source>
        <dbReference type="ARBA" id="ARBA00022989"/>
    </source>
</evidence>
<name>A0A9P5L4J0_9HYPO</name>
<evidence type="ECO:0000256" key="7">
    <source>
        <dbReference type="SAM" id="Phobius"/>
    </source>
</evidence>
<evidence type="ECO:0000256" key="1">
    <source>
        <dbReference type="ARBA" id="ARBA00004141"/>
    </source>
</evidence>
<sequence length="471" mass="51094">MSTLSVKQPSALWQHAHDVYRGTYFQAVLLGLISFTQPGIWTAMNSLGAGGQAEPYLVNAANVITFVIMVVLAPLASIVGNIIGMKWVIVFGTLGYVPYSAALYVNSMWGTQWFLIFGAVTCGLSATALWPAEAAIAVGYPEVNKRGKCVGIWMAIGKLGSIIATAIQLGLNKDASETGSISPNTYLVLVAIQCLGLPLAFLISPPEKLIREDGKKPTFANANRTFKSQLAGFLAQFKRKEIILMIPAYITAQWGVTYQGNYMAAYFTVRARTLSGFLTAVVGAAVNVLAGWWLDTNHVRRSTQARGLWYALLALFTLVWIWNIVIQERWARESPGAIDWSSHNYGQGVAIFILYRIAYETVGVWLYWVLGTHDNDMDTIALSMAVLRGGEALGSALAYAVGSVRSASLMTNLIIATVMFYVAVPFTTWAAYLIKDRLPGEDAPGSDGESSESPDGGEDAVYQTNVAPIKT</sequence>
<dbReference type="OrthoDB" id="196103at2759"/>
<evidence type="ECO:0000313" key="8">
    <source>
        <dbReference type="EMBL" id="KAF7543406.1"/>
    </source>
</evidence>
<dbReference type="GO" id="GO:0016020">
    <property type="term" value="C:membrane"/>
    <property type="evidence" value="ECO:0007669"/>
    <property type="project" value="UniProtKB-SubCell"/>
</dbReference>
<dbReference type="InterPro" id="IPR011701">
    <property type="entry name" value="MFS"/>
</dbReference>
<dbReference type="InterPro" id="IPR051617">
    <property type="entry name" value="UNC-93-like_regulator"/>
</dbReference>
<feature type="region of interest" description="Disordered" evidence="6">
    <location>
        <begin position="441"/>
        <end position="471"/>
    </location>
</feature>
<dbReference type="EMBL" id="JAANBB010000368">
    <property type="protein sequence ID" value="KAF7543406.1"/>
    <property type="molecule type" value="Genomic_DNA"/>
</dbReference>
<dbReference type="Proteomes" id="UP000722485">
    <property type="component" value="Unassembled WGS sequence"/>
</dbReference>
<keyword evidence="5" id="KW-0325">Glycoprotein</keyword>
<evidence type="ECO:0000256" key="4">
    <source>
        <dbReference type="ARBA" id="ARBA00023136"/>
    </source>
</evidence>
<evidence type="ECO:0000256" key="5">
    <source>
        <dbReference type="ARBA" id="ARBA00023180"/>
    </source>
</evidence>
<evidence type="ECO:0000256" key="6">
    <source>
        <dbReference type="SAM" id="MobiDB-lite"/>
    </source>
</evidence>
<dbReference type="SUPFAM" id="SSF103473">
    <property type="entry name" value="MFS general substrate transporter"/>
    <property type="match status" value="1"/>
</dbReference>
<dbReference type="AlphaFoldDB" id="A0A9P5L4J0"/>
<keyword evidence="4 7" id="KW-0472">Membrane</keyword>
<dbReference type="PANTHER" id="PTHR23294">
    <property type="entry name" value="ET TRANSLATION PRODUCT-RELATED"/>
    <property type="match status" value="1"/>
</dbReference>
<dbReference type="Gene3D" id="1.20.1250.20">
    <property type="entry name" value="MFS general substrate transporter like domains"/>
    <property type="match status" value="1"/>
</dbReference>
<feature type="transmembrane region" description="Helical" evidence="7">
    <location>
        <begin position="24"/>
        <end position="44"/>
    </location>
</feature>
<dbReference type="PANTHER" id="PTHR23294:SF57">
    <property type="entry name" value="CINA C-TERMINAL DOMAIN-CONTAINING PROTEIN"/>
    <property type="match status" value="1"/>
</dbReference>
<feature type="transmembrane region" description="Helical" evidence="7">
    <location>
        <begin position="307"/>
        <end position="325"/>
    </location>
</feature>
<keyword evidence="9" id="KW-1185">Reference proteome</keyword>
<organism evidence="8 9">
    <name type="scientific">Cylindrodendrum hubeiense</name>
    <dbReference type="NCBI Taxonomy" id="595255"/>
    <lineage>
        <taxon>Eukaryota</taxon>
        <taxon>Fungi</taxon>
        <taxon>Dikarya</taxon>
        <taxon>Ascomycota</taxon>
        <taxon>Pezizomycotina</taxon>
        <taxon>Sordariomycetes</taxon>
        <taxon>Hypocreomycetidae</taxon>
        <taxon>Hypocreales</taxon>
        <taxon>Nectriaceae</taxon>
        <taxon>Cylindrodendrum</taxon>
    </lineage>
</organism>
<feature type="transmembrane region" description="Helical" evidence="7">
    <location>
        <begin position="87"/>
        <end position="107"/>
    </location>
</feature>
<feature type="transmembrane region" description="Helical" evidence="7">
    <location>
        <begin position="56"/>
        <end position="75"/>
    </location>
</feature>
<protein>
    <submittedName>
        <fullName evidence="8">Uncharacterized protein</fullName>
    </submittedName>
</protein>
<feature type="compositionally biased region" description="Acidic residues" evidence="6">
    <location>
        <begin position="449"/>
        <end position="458"/>
    </location>
</feature>
<feature type="transmembrane region" description="Helical" evidence="7">
    <location>
        <begin position="183"/>
        <end position="203"/>
    </location>
</feature>
<keyword evidence="2 7" id="KW-0812">Transmembrane</keyword>
<feature type="transmembrane region" description="Helical" evidence="7">
    <location>
        <begin position="345"/>
        <end position="368"/>
    </location>
</feature>
<keyword evidence="3 7" id="KW-1133">Transmembrane helix</keyword>
<dbReference type="InterPro" id="IPR036259">
    <property type="entry name" value="MFS_trans_sf"/>
</dbReference>
<feature type="transmembrane region" description="Helical" evidence="7">
    <location>
        <begin position="113"/>
        <end position="138"/>
    </location>
</feature>
<gene>
    <name evidence="8" type="ORF">G7Z17_g10767</name>
</gene>
<reference evidence="8" key="1">
    <citation type="submission" date="2020-03" db="EMBL/GenBank/DDBJ databases">
        <title>Draft Genome Sequence of Cylindrodendrum hubeiense.</title>
        <authorList>
            <person name="Buettner E."/>
            <person name="Kellner H."/>
        </authorList>
    </citation>
    <scope>NUCLEOTIDE SEQUENCE</scope>
    <source>
        <strain evidence="8">IHI 201604</strain>
    </source>
</reference>
<accession>A0A9P5L4J0</accession>
<feature type="transmembrane region" description="Helical" evidence="7">
    <location>
        <begin position="150"/>
        <end position="171"/>
    </location>
</feature>
<comment type="caution">
    <text evidence="8">The sequence shown here is derived from an EMBL/GenBank/DDBJ whole genome shotgun (WGS) entry which is preliminary data.</text>
</comment>
<evidence type="ECO:0000256" key="2">
    <source>
        <dbReference type="ARBA" id="ARBA00022692"/>
    </source>
</evidence>